<gene>
    <name evidence="1" type="ORF">HYC85_029682</name>
</gene>
<accession>A0A7J7FZY7</accession>
<name>A0A7J7FZY7_CAMSI</name>
<keyword evidence="2" id="KW-1185">Reference proteome</keyword>
<reference evidence="2" key="1">
    <citation type="journal article" date="2020" name="Nat. Commun.">
        <title>Genome assembly of wild tea tree DASZ reveals pedigree and selection history of tea varieties.</title>
        <authorList>
            <person name="Zhang W."/>
            <person name="Zhang Y."/>
            <person name="Qiu H."/>
            <person name="Guo Y."/>
            <person name="Wan H."/>
            <person name="Zhang X."/>
            <person name="Scossa F."/>
            <person name="Alseekh S."/>
            <person name="Zhang Q."/>
            <person name="Wang P."/>
            <person name="Xu L."/>
            <person name="Schmidt M.H."/>
            <person name="Jia X."/>
            <person name="Li D."/>
            <person name="Zhu A."/>
            <person name="Guo F."/>
            <person name="Chen W."/>
            <person name="Ni D."/>
            <person name="Usadel B."/>
            <person name="Fernie A.R."/>
            <person name="Wen W."/>
        </authorList>
    </citation>
    <scope>NUCLEOTIDE SEQUENCE [LARGE SCALE GENOMIC DNA]</scope>
    <source>
        <strain evidence="2">cv. G240</strain>
    </source>
</reference>
<evidence type="ECO:0000313" key="2">
    <source>
        <dbReference type="Proteomes" id="UP000593564"/>
    </source>
</evidence>
<dbReference type="EMBL" id="JACBKZ010000014">
    <property type="protein sequence ID" value="KAF5933511.1"/>
    <property type="molecule type" value="Genomic_DNA"/>
</dbReference>
<reference evidence="1 2" key="2">
    <citation type="submission" date="2020-07" db="EMBL/GenBank/DDBJ databases">
        <title>Genome assembly of wild tea tree DASZ reveals pedigree and selection history of tea varieties.</title>
        <authorList>
            <person name="Zhang W."/>
        </authorList>
    </citation>
    <scope>NUCLEOTIDE SEQUENCE [LARGE SCALE GENOMIC DNA]</scope>
    <source>
        <strain evidence="2">cv. G240</strain>
        <tissue evidence="1">Leaf</tissue>
    </source>
</reference>
<organism evidence="1 2">
    <name type="scientific">Camellia sinensis</name>
    <name type="common">Tea plant</name>
    <name type="synonym">Thea sinensis</name>
    <dbReference type="NCBI Taxonomy" id="4442"/>
    <lineage>
        <taxon>Eukaryota</taxon>
        <taxon>Viridiplantae</taxon>
        <taxon>Streptophyta</taxon>
        <taxon>Embryophyta</taxon>
        <taxon>Tracheophyta</taxon>
        <taxon>Spermatophyta</taxon>
        <taxon>Magnoliopsida</taxon>
        <taxon>eudicotyledons</taxon>
        <taxon>Gunneridae</taxon>
        <taxon>Pentapetalae</taxon>
        <taxon>asterids</taxon>
        <taxon>Ericales</taxon>
        <taxon>Theaceae</taxon>
        <taxon>Camellia</taxon>
    </lineage>
</organism>
<evidence type="ECO:0000313" key="1">
    <source>
        <dbReference type="EMBL" id="KAF5933511.1"/>
    </source>
</evidence>
<sequence>MGRRGTETPVDVWETMAAERESEDSFVVIFPEHDSTLVVLPEKAEVEVKVEEEERNELPEEETAALEAAVVLRSSAENNHKAFQHPMELLQHRMITSAAAAGHREVSNPTMASKLTTCKY</sequence>
<protein>
    <submittedName>
        <fullName evidence="1">Uncharacterized protein</fullName>
    </submittedName>
</protein>
<dbReference type="Proteomes" id="UP000593564">
    <property type="component" value="Unassembled WGS sequence"/>
</dbReference>
<proteinExistence type="predicted"/>
<dbReference type="AlphaFoldDB" id="A0A7J7FZY7"/>
<comment type="caution">
    <text evidence="1">The sequence shown here is derived from an EMBL/GenBank/DDBJ whole genome shotgun (WGS) entry which is preliminary data.</text>
</comment>